<evidence type="ECO:0000256" key="1">
    <source>
        <dbReference type="SAM" id="MobiDB-lite"/>
    </source>
</evidence>
<proteinExistence type="predicted"/>
<sequence length="79" mass="8253">MPRQGDGSSDNGPIETGSNLVHGTSGDVRFLPALSPTLQSSILEYKSVHGLIITPQDSLKHASKVAPMPEPEKGAGTFP</sequence>
<feature type="region of interest" description="Disordered" evidence="1">
    <location>
        <begin position="58"/>
        <end position="79"/>
    </location>
</feature>
<organism evidence="2 3">
    <name type="scientific">Bimuria novae-zelandiae CBS 107.79</name>
    <dbReference type="NCBI Taxonomy" id="1447943"/>
    <lineage>
        <taxon>Eukaryota</taxon>
        <taxon>Fungi</taxon>
        <taxon>Dikarya</taxon>
        <taxon>Ascomycota</taxon>
        <taxon>Pezizomycotina</taxon>
        <taxon>Dothideomycetes</taxon>
        <taxon>Pleosporomycetidae</taxon>
        <taxon>Pleosporales</taxon>
        <taxon>Massarineae</taxon>
        <taxon>Didymosphaeriaceae</taxon>
        <taxon>Bimuria</taxon>
    </lineage>
</organism>
<evidence type="ECO:0000313" key="2">
    <source>
        <dbReference type="EMBL" id="KAF1978372.1"/>
    </source>
</evidence>
<keyword evidence="3" id="KW-1185">Reference proteome</keyword>
<protein>
    <submittedName>
        <fullName evidence="2">Uncharacterized protein</fullName>
    </submittedName>
</protein>
<feature type="region of interest" description="Disordered" evidence="1">
    <location>
        <begin position="1"/>
        <end position="27"/>
    </location>
</feature>
<dbReference type="OrthoDB" id="3439627at2759"/>
<name>A0A6A5VRP2_9PLEO</name>
<accession>A0A6A5VRP2</accession>
<dbReference type="EMBL" id="ML976660">
    <property type="protein sequence ID" value="KAF1978372.1"/>
    <property type="molecule type" value="Genomic_DNA"/>
</dbReference>
<feature type="non-terminal residue" evidence="2">
    <location>
        <position position="1"/>
    </location>
</feature>
<feature type="compositionally biased region" description="Polar residues" evidence="1">
    <location>
        <begin position="1"/>
        <end position="22"/>
    </location>
</feature>
<dbReference type="AlphaFoldDB" id="A0A6A5VRP2"/>
<reference evidence="2" key="1">
    <citation type="journal article" date="2020" name="Stud. Mycol.">
        <title>101 Dothideomycetes genomes: a test case for predicting lifestyles and emergence of pathogens.</title>
        <authorList>
            <person name="Haridas S."/>
            <person name="Albert R."/>
            <person name="Binder M."/>
            <person name="Bloem J."/>
            <person name="Labutti K."/>
            <person name="Salamov A."/>
            <person name="Andreopoulos B."/>
            <person name="Baker S."/>
            <person name="Barry K."/>
            <person name="Bills G."/>
            <person name="Bluhm B."/>
            <person name="Cannon C."/>
            <person name="Castanera R."/>
            <person name="Culley D."/>
            <person name="Daum C."/>
            <person name="Ezra D."/>
            <person name="Gonzalez J."/>
            <person name="Henrissat B."/>
            <person name="Kuo A."/>
            <person name="Liang C."/>
            <person name="Lipzen A."/>
            <person name="Lutzoni F."/>
            <person name="Magnuson J."/>
            <person name="Mondo S."/>
            <person name="Nolan M."/>
            <person name="Ohm R."/>
            <person name="Pangilinan J."/>
            <person name="Park H.-J."/>
            <person name="Ramirez L."/>
            <person name="Alfaro M."/>
            <person name="Sun H."/>
            <person name="Tritt A."/>
            <person name="Yoshinaga Y."/>
            <person name="Zwiers L.-H."/>
            <person name="Turgeon B."/>
            <person name="Goodwin S."/>
            <person name="Spatafora J."/>
            <person name="Crous P."/>
            <person name="Grigoriev I."/>
        </authorList>
    </citation>
    <scope>NUCLEOTIDE SEQUENCE</scope>
    <source>
        <strain evidence="2">CBS 107.79</strain>
    </source>
</reference>
<gene>
    <name evidence="2" type="ORF">BU23DRAFT_549816</name>
</gene>
<dbReference type="Proteomes" id="UP000800036">
    <property type="component" value="Unassembled WGS sequence"/>
</dbReference>
<evidence type="ECO:0000313" key="3">
    <source>
        <dbReference type="Proteomes" id="UP000800036"/>
    </source>
</evidence>